<name>A0A2S9QSG3_9MICO</name>
<evidence type="ECO:0000313" key="2">
    <source>
        <dbReference type="EMBL" id="PRI12534.1"/>
    </source>
</evidence>
<sequence length="194" mass="20468">MKIAIVNLKGGTGKTSTVMHLAAVLKMAGDSVLVVDADPQGDALNWANTLEWDVTAHPKPTIHKQTWLGASHDHVVIDTPPGDLSVTTSALRAADLVVIPMQPTGGDFAQYAETVQLVEEVQALTDATAVVLLTRVVKRTVAAAQVREALEPFGIPVLDTEVPQAQALAMAYGQKITDAGVYADVLAELKGLVK</sequence>
<dbReference type="InterPro" id="IPR002586">
    <property type="entry name" value="CobQ/CobB/MinD/ParA_Nub-bd_dom"/>
</dbReference>
<dbReference type="RefSeq" id="WP_105803972.1">
    <property type="nucleotide sequence ID" value="NZ_MWZD01000010.1"/>
</dbReference>
<dbReference type="Proteomes" id="UP000238650">
    <property type="component" value="Unassembled WGS sequence"/>
</dbReference>
<protein>
    <recommendedName>
        <fullName evidence="1">CobQ/CobB/MinD/ParA nucleotide binding domain-containing protein</fullName>
    </recommendedName>
</protein>
<comment type="caution">
    <text evidence="2">The sequence shown here is derived from an EMBL/GenBank/DDBJ whole genome shotgun (WGS) entry which is preliminary data.</text>
</comment>
<dbReference type="InterPro" id="IPR050678">
    <property type="entry name" value="DNA_Partitioning_ATPase"/>
</dbReference>
<evidence type="ECO:0000313" key="3">
    <source>
        <dbReference type="Proteomes" id="UP000238650"/>
    </source>
</evidence>
<evidence type="ECO:0000259" key="1">
    <source>
        <dbReference type="Pfam" id="PF01656"/>
    </source>
</evidence>
<dbReference type="EMBL" id="MWZD01000010">
    <property type="protein sequence ID" value="PRI12534.1"/>
    <property type="molecule type" value="Genomic_DNA"/>
</dbReference>
<dbReference type="SUPFAM" id="SSF52540">
    <property type="entry name" value="P-loop containing nucleoside triphosphate hydrolases"/>
    <property type="match status" value="1"/>
</dbReference>
<organism evidence="2 3">
    <name type="scientific">Leucobacter massiliensis</name>
    <dbReference type="NCBI Taxonomy" id="1686285"/>
    <lineage>
        <taxon>Bacteria</taxon>
        <taxon>Bacillati</taxon>
        <taxon>Actinomycetota</taxon>
        <taxon>Actinomycetes</taxon>
        <taxon>Micrococcales</taxon>
        <taxon>Microbacteriaceae</taxon>
        <taxon>Leucobacter</taxon>
    </lineage>
</organism>
<dbReference type="Gene3D" id="3.40.50.300">
    <property type="entry name" value="P-loop containing nucleotide triphosphate hydrolases"/>
    <property type="match status" value="1"/>
</dbReference>
<dbReference type="OrthoDB" id="128708at2"/>
<proteinExistence type="predicted"/>
<dbReference type="InterPro" id="IPR027417">
    <property type="entry name" value="P-loop_NTPase"/>
</dbReference>
<keyword evidence="3" id="KW-1185">Reference proteome</keyword>
<dbReference type="PANTHER" id="PTHR13696">
    <property type="entry name" value="P-LOOP CONTAINING NUCLEOSIDE TRIPHOSPHATE HYDROLASE"/>
    <property type="match status" value="1"/>
</dbReference>
<dbReference type="AlphaFoldDB" id="A0A2S9QSG3"/>
<dbReference type="Pfam" id="PF01656">
    <property type="entry name" value="CbiA"/>
    <property type="match status" value="1"/>
</dbReference>
<feature type="domain" description="CobQ/CobB/MinD/ParA nucleotide binding" evidence="1">
    <location>
        <begin position="3"/>
        <end position="174"/>
    </location>
</feature>
<dbReference type="PIRSF" id="PIRSF009320">
    <property type="entry name" value="Nuc_binding_HP_1000"/>
    <property type="match status" value="1"/>
</dbReference>
<reference evidence="2 3" key="1">
    <citation type="journal article" date="2017" name="New Microbes New Infect">
        <title>Genome sequence of 'Leucobacter massiliensis' sp. nov. isolated from human pharynx after travel to the 2014 Hajj.</title>
        <authorList>
            <person name="Leangapichart T."/>
            <person name="Gautret P."/>
            <person name="Nguyen T.T."/>
            <person name="Armstrong N."/>
            <person name="Rolain J.M."/>
        </authorList>
    </citation>
    <scope>NUCLEOTIDE SEQUENCE [LARGE SCALE GENOMIC DNA]</scope>
    <source>
        <strain evidence="2 3">122RC15</strain>
    </source>
</reference>
<gene>
    <name evidence="2" type="ORF">B4915_00860</name>
</gene>
<dbReference type="CDD" id="cd02042">
    <property type="entry name" value="ParAB_family"/>
    <property type="match status" value="1"/>
</dbReference>
<dbReference type="PANTHER" id="PTHR13696:SF96">
    <property type="entry name" value="COBQ_COBB_MIND_PARA NUCLEOTIDE BINDING DOMAIN-CONTAINING PROTEIN"/>
    <property type="match status" value="1"/>
</dbReference>
<accession>A0A2S9QSG3</accession>